<dbReference type="InterPro" id="IPR005119">
    <property type="entry name" value="LysR_subst-bd"/>
</dbReference>
<keyword evidence="2" id="KW-0805">Transcription regulation</keyword>
<dbReference type="Proteomes" id="UP000183810">
    <property type="component" value="Chromosome"/>
</dbReference>
<evidence type="ECO:0000256" key="1">
    <source>
        <dbReference type="ARBA" id="ARBA00009437"/>
    </source>
</evidence>
<evidence type="ECO:0000256" key="2">
    <source>
        <dbReference type="ARBA" id="ARBA00023015"/>
    </source>
</evidence>
<dbReference type="Gene3D" id="3.40.190.10">
    <property type="entry name" value="Periplasmic binding protein-like II"/>
    <property type="match status" value="2"/>
</dbReference>
<dbReference type="PROSITE" id="PS50931">
    <property type="entry name" value="HTH_LYSR"/>
    <property type="match status" value="1"/>
</dbReference>
<keyword evidence="4" id="KW-0804">Transcription</keyword>
<dbReference type="RefSeq" id="WP_071928250.1">
    <property type="nucleotide sequence ID" value="NZ_CP018082.1"/>
</dbReference>
<comment type="similarity">
    <text evidence="1">Belongs to the LysR transcriptional regulatory family.</text>
</comment>
<dbReference type="EMBL" id="CP018082">
    <property type="protein sequence ID" value="APE35065.1"/>
    <property type="molecule type" value="Genomic_DNA"/>
</dbReference>
<organism evidence="6 7">
    <name type="scientific">Nocardia mangyaensis</name>
    <dbReference type="NCBI Taxonomy" id="2213200"/>
    <lineage>
        <taxon>Bacteria</taxon>
        <taxon>Bacillati</taxon>
        <taxon>Actinomycetota</taxon>
        <taxon>Actinomycetes</taxon>
        <taxon>Mycobacteriales</taxon>
        <taxon>Nocardiaceae</taxon>
        <taxon>Nocardia</taxon>
    </lineage>
</organism>
<evidence type="ECO:0000256" key="4">
    <source>
        <dbReference type="ARBA" id="ARBA00023163"/>
    </source>
</evidence>
<evidence type="ECO:0000256" key="3">
    <source>
        <dbReference type="ARBA" id="ARBA00023125"/>
    </source>
</evidence>
<dbReference type="OrthoDB" id="9808620at2"/>
<dbReference type="PANTHER" id="PTHR30126:SF39">
    <property type="entry name" value="HTH-TYPE TRANSCRIPTIONAL REGULATOR CYSL"/>
    <property type="match status" value="1"/>
</dbReference>
<accession>A0A1J0VSR9</accession>
<gene>
    <name evidence="6" type="ORF">BOX37_15150</name>
</gene>
<evidence type="ECO:0000313" key="6">
    <source>
        <dbReference type="EMBL" id="APE35065.1"/>
    </source>
</evidence>
<sequence length="330" mass="34761">MTLPPGTPDLEVLDLLVSVAALGSLGAAARRHGISQPAASMRISAMERRLRVKLLDRGPTGSELTDAGRAVVDHARTVLAAVGELVDEVDRLRAAQAPRLRIAASKTIADHRIPHWLAALRQDHPEVVIALEVENSTQVAELVRTGVADLGFVEGPHPPAGLGSRVLGTDDLVVVVARDHPWARREAPVTLRELAATALLWREPGSGTRDTVWDLLSTEGPPTGPAAELGSAAAILAAARTGMAPAVLSRLIAAPDLATGSLVAVPTVDVARLTRKFRAIWRRNSPPSGPGELLVIRATHLERARSAVVGLADEIASSQVESSDVNEELA</sequence>
<dbReference type="Pfam" id="PF03466">
    <property type="entry name" value="LysR_substrate"/>
    <property type="match status" value="1"/>
</dbReference>
<dbReference type="GO" id="GO:0000976">
    <property type="term" value="F:transcription cis-regulatory region binding"/>
    <property type="evidence" value="ECO:0007669"/>
    <property type="project" value="TreeGrafter"/>
</dbReference>
<dbReference type="KEGG" id="nsl:BOX37_15150"/>
<evidence type="ECO:0000313" key="7">
    <source>
        <dbReference type="Proteomes" id="UP000183810"/>
    </source>
</evidence>
<dbReference type="Pfam" id="PF00126">
    <property type="entry name" value="HTH_1"/>
    <property type="match status" value="1"/>
</dbReference>
<dbReference type="InterPro" id="IPR036390">
    <property type="entry name" value="WH_DNA-bd_sf"/>
</dbReference>
<keyword evidence="3" id="KW-0238">DNA-binding</keyword>
<keyword evidence="7" id="KW-1185">Reference proteome</keyword>
<dbReference type="SUPFAM" id="SSF53850">
    <property type="entry name" value="Periplasmic binding protein-like II"/>
    <property type="match status" value="1"/>
</dbReference>
<name>A0A1J0VSR9_9NOCA</name>
<reference evidence="6" key="1">
    <citation type="submission" date="2016-11" db="EMBL/GenBank/DDBJ databases">
        <authorList>
            <person name="Jaros S."/>
            <person name="Januszkiewicz K."/>
            <person name="Wedrychowicz H."/>
        </authorList>
    </citation>
    <scope>NUCLEOTIDE SEQUENCE [LARGE SCALE GENOMIC DNA]</scope>
    <source>
        <strain evidence="6">Y48</strain>
    </source>
</reference>
<dbReference type="Gene3D" id="1.10.10.10">
    <property type="entry name" value="Winged helix-like DNA-binding domain superfamily/Winged helix DNA-binding domain"/>
    <property type="match status" value="1"/>
</dbReference>
<dbReference type="InterPro" id="IPR036388">
    <property type="entry name" value="WH-like_DNA-bd_sf"/>
</dbReference>
<proteinExistence type="inferred from homology"/>
<feature type="domain" description="HTH lysR-type" evidence="5">
    <location>
        <begin position="8"/>
        <end position="65"/>
    </location>
</feature>
<dbReference type="SUPFAM" id="SSF46785">
    <property type="entry name" value="Winged helix' DNA-binding domain"/>
    <property type="match status" value="1"/>
</dbReference>
<protein>
    <submittedName>
        <fullName evidence="6">LysR family transcriptional regulator</fullName>
    </submittedName>
</protein>
<dbReference type="AlphaFoldDB" id="A0A1J0VSR9"/>
<dbReference type="InterPro" id="IPR000847">
    <property type="entry name" value="LysR_HTH_N"/>
</dbReference>
<dbReference type="PANTHER" id="PTHR30126">
    <property type="entry name" value="HTH-TYPE TRANSCRIPTIONAL REGULATOR"/>
    <property type="match status" value="1"/>
</dbReference>
<dbReference type="GO" id="GO:0003700">
    <property type="term" value="F:DNA-binding transcription factor activity"/>
    <property type="evidence" value="ECO:0007669"/>
    <property type="project" value="InterPro"/>
</dbReference>
<evidence type="ECO:0000259" key="5">
    <source>
        <dbReference type="PROSITE" id="PS50931"/>
    </source>
</evidence>